<protein>
    <submittedName>
        <fullName evidence="1">Uncharacterized protein</fullName>
    </submittedName>
</protein>
<dbReference type="Proteomes" id="UP000003860">
    <property type="component" value="Unassembled WGS sequence"/>
</dbReference>
<proteinExistence type="predicted"/>
<comment type="caution">
    <text evidence="1">The sequence shown here is derived from an EMBL/GenBank/DDBJ whole genome shotgun (WGS) entry which is preliminary data.</text>
</comment>
<evidence type="ECO:0000313" key="1">
    <source>
        <dbReference type="EMBL" id="EGD47133.1"/>
    </source>
</evidence>
<dbReference type="EMBL" id="ACXX02000009">
    <property type="protein sequence ID" value="EGD47133.1"/>
    <property type="molecule type" value="Genomic_DNA"/>
</dbReference>
<reference evidence="1" key="2">
    <citation type="submission" date="2011-01" db="EMBL/GenBank/DDBJ databases">
        <title>The Non-contiguous Finished genome of Clostridium papyrosolvens.</title>
        <authorList>
            <person name="Lucas S."/>
            <person name="Copeland A."/>
            <person name="Lapidus A."/>
            <person name="Cheng J.-F."/>
            <person name="Goodwin L."/>
            <person name="Pitluck S."/>
            <person name="Misra M."/>
            <person name="Chertkov O."/>
            <person name="Detter J.C."/>
            <person name="Han C."/>
            <person name="Tapia R."/>
            <person name="Land M."/>
            <person name="Hauser L."/>
            <person name="Kyrpides N."/>
            <person name="Ivanova N."/>
            <person name="Pagani I."/>
            <person name="Mouttaki H."/>
            <person name="He Z."/>
            <person name="Zhou J."/>
            <person name="Hemme C.L."/>
            <person name="Woyke T."/>
        </authorList>
    </citation>
    <scope>NUCLEOTIDE SEQUENCE [LARGE SCALE GENOMIC DNA]</scope>
    <source>
        <strain evidence="1">DSM 2782</strain>
    </source>
</reference>
<organism evidence="1 2">
    <name type="scientific">Ruminiclostridium papyrosolvens DSM 2782</name>
    <dbReference type="NCBI Taxonomy" id="588581"/>
    <lineage>
        <taxon>Bacteria</taxon>
        <taxon>Bacillati</taxon>
        <taxon>Bacillota</taxon>
        <taxon>Clostridia</taxon>
        <taxon>Eubacteriales</taxon>
        <taxon>Oscillospiraceae</taxon>
        <taxon>Ruminiclostridium</taxon>
    </lineage>
</organism>
<keyword evidence="2" id="KW-1185">Reference proteome</keyword>
<dbReference type="AlphaFoldDB" id="F1TEG7"/>
<reference evidence="1" key="1">
    <citation type="submission" date="2009-07" db="EMBL/GenBank/DDBJ databases">
        <authorList>
            <consortium name="US DOE Joint Genome Institute (JGI-PGF)"/>
            <person name="Lucas S."/>
            <person name="Copeland A."/>
            <person name="Lapidus A."/>
            <person name="Glavina del Rio T."/>
            <person name="Tice H."/>
            <person name="Bruce D."/>
            <person name="Goodwin L."/>
            <person name="Pitluck S."/>
            <person name="Larimer F."/>
            <person name="Land M.L."/>
            <person name="Mouttaki H."/>
            <person name="He Z."/>
            <person name="Zhou J."/>
            <person name="Hemme C.L."/>
        </authorList>
    </citation>
    <scope>NUCLEOTIDE SEQUENCE [LARGE SCALE GENOMIC DNA]</scope>
    <source>
        <strain evidence="1">DSM 2782</strain>
    </source>
</reference>
<dbReference type="RefSeq" id="WP_004620165.1">
    <property type="nucleotide sequence ID" value="NZ_ACXX02000009.1"/>
</dbReference>
<dbReference type="STRING" id="588581.Cpap_1525"/>
<name>F1TEG7_9FIRM</name>
<sequence>METAIEKALKQIKGKSVKVDKIEEPKKSKSKGDPIVYSSDPRPTLYLDDKEFTSIPKLTVGDKVVLVVECEVKSVSNYSRLDDKNKPKQSYNCDLAINAISDITG</sequence>
<evidence type="ECO:0000313" key="2">
    <source>
        <dbReference type="Proteomes" id="UP000003860"/>
    </source>
</evidence>
<accession>F1TEG7</accession>
<gene>
    <name evidence="1" type="ORF">Cpap_1525</name>
</gene>